<keyword evidence="5 10" id="KW-0441">Lipid A biosynthesis</keyword>
<evidence type="ECO:0000313" key="12">
    <source>
        <dbReference type="Proteomes" id="UP000811899"/>
    </source>
</evidence>
<sequence length="377" mass="41280">MIVSGEASGEMYGARLVEEARRINPGLSFFGMGGQRMREAGVDILVDAADMAVVGLIEVIAHFGVIRRAYATLRNILREDPPQLLILIDYPDFNLLLARVAKKAGVKVLYYISPQVWAWRAGRVHKIARLVDHMAVVFPFEVPFYEKAGLAVTFVGHPLVDMVKPAMGKTAACSSCGLDPLRPVVGLFPGSRKGEVKRLFPVILETARLLRERFPDLQFVLPMASSLTMDDLQPQIAASGLAVTVVDGRVHDVIQACDVIVTVSGTVTMEIALLGVPMVIIYKVSPLTYAIGTKLIRVDHIGICNIVSGERVVPELTQHDAVPEKIAAELGKMLIDRDYSESIREKLHRVRSLLGESGASQRVARLAVDMLEQGNPR</sequence>
<comment type="pathway">
    <text evidence="10">Bacterial outer membrane biogenesis; LPS lipid A biosynthesis.</text>
</comment>
<dbReference type="AlphaFoldDB" id="A0AAW4L3I9"/>
<evidence type="ECO:0000256" key="5">
    <source>
        <dbReference type="ARBA" id="ARBA00022556"/>
    </source>
</evidence>
<keyword evidence="8 10" id="KW-0443">Lipid metabolism</keyword>
<dbReference type="SUPFAM" id="SSF53756">
    <property type="entry name" value="UDP-Glycosyltransferase/glycogen phosphorylase"/>
    <property type="match status" value="1"/>
</dbReference>
<name>A0AAW4L3I9_9BACT</name>
<dbReference type="NCBIfam" id="TIGR00215">
    <property type="entry name" value="lpxB"/>
    <property type="match status" value="1"/>
</dbReference>
<evidence type="ECO:0000256" key="7">
    <source>
        <dbReference type="ARBA" id="ARBA00022679"/>
    </source>
</evidence>
<dbReference type="EMBL" id="JAHCVJ010000006">
    <property type="protein sequence ID" value="MBT0665551.1"/>
    <property type="molecule type" value="Genomic_DNA"/>
</dbReference>
<dbReference type="EC" id="2.4.1.182" evidence="2 10"/>
<keyword evidence="4 10" id="KW-0444">Lipid biosynthesis</keyword>
<dbReference type="PANTHER" id="PTHR30372:SF4">
    <property type="entry name" value="LIPID-A-DISACCHARIDE SYNTHASE, MITOCHONDRIAL-RELATED"/>
    <property type="match status" value="1"/>
</dbReference>
<evidence type="ECO:0000256" key="3">
    <source>
        <dbReference type="ARBA" id="ARBA00020902"/>
    </source>
</evidence>
<dbReference type="Pfam" id="PF02684">
    <property type="entry name" value="LpxB"/>
    <property type="match status" value="1"/>
</dbReference>
<reference evidence="11 12" key="1">
    <citation type="submission" date="2021-05" db="EMBL/GenBank/DDBJ databases">
        <title>The draft genome of Geobacter pelophilus DSM 12255.</title>
        <authorList>
            <person name="Xu Z."/>
            <person name="Masuda Y."/>
            <person name="Itoh H."/>
            <person name="Senoo K."/>
        </authorList>
    </citation>
    <scope>NUCLEOTIDE SEQUENCE [LARGE SCALE GENOMIC DNA]</scope>
    <source>
        <strain evidence="11 12">DSM 12255</strain>
    </source>
</reference>
<dbReference type="GO" id="GO:0016020">
    <property type="term" value="C:membrane"/>
    <property type="evidence" value="ECO:0007669"/>
    <property type="project" value="GOC"/>
</dbReference>
<dbReference type="Proteomes" id="UP000811899">
    <property type="component" value="Unassembled WGS sequence"/>
</dbReference>
<evidence type="ECO:0000256" key="4">
    <source>
        <dbReference type="ARBA" id="ARBA00022516"/>
    </source>
</evidence>
<keyword evidence="6 10" id="KW-0328">Glycosyltransferase</keyword>
<dbReference type="GO" id="GO:0005543">
    <property type="term" value="F:phospholipid binding"/>
    <property type="evidence" value="ECO:0007669"/>
    <property type="project" value="TreeGrafter"/>
</dbReference>
<keyword evidence="7 10" id="KW-0808">Transferase</keyword>
<evidence type="ECO:0000256" key="1">
    <source>
        <dbReference type="ARBA" id="ARBA00002056"/>
    </source>
</evidence>
<keyword evidence="12" id="KW-1185">Reference proteome</keyword>
<evidence type="ECO:0000256" key="6">
    <source>
        <dbReference type="ARBA" id="ARBA00022676"/>
    </source>
</evidence>
<comment type="catalytic activity">
    <reaction evidence="9 10">
        <text>a lipid X + a UDP-2-N,3-O-bis[(3R)-3-hydroxyacyl]-alpha-D-glucosamine = a lipid A disaccharide + UDP + H(+)</text>
        <dbReference type="Rhea" id="RHEA:67828"/>
        <dbReference type="ChEBI" id="CHEBI:15378"/>
        <dbReference type="ChEBI" id="CHEBI:58223"/>
        <dbReference type="ChEBI" id="CHEBI:137748"/>
        <dbReference type="ChEBI" id="CHEBI:176338"/>
        <dbReference type="ChEBI" id="CHEBI:176343"/>
        <dbReference type="EC" id="2.4.1.182"/>
    </reaction>
</comment>
<comment type="caution">
    <text evidence="11">The sequence shown here is derived from an EMBL/GenBank/DDBJ whole genome shotgun (WGS) entry which is preliminary data.</text>
</comment>
<dbReference type="InterPro" id="IPR003835">
    <property type="entry name" value="Glyco_trans_19"/>
</dbReference>
<evidence type="ECO:0000256" key="8">
    <source>
        <dbReference type="ARBA" id="ARBA00023098"/>
    </source>
</evidence>
<comment type="function">
    <text evidence="1 10">Condensation of UDP-2,3-diacylglucosamine and 2,3-diacylglucosamine-1-phosphate to form lipid A disaccharide, a precursor of lipid A, a phosphorylated glycolipid that anchors the lipopolysaccharide to the outer membrane of the cell.</text>
</comment>
<dbReference type="HAMAP" id="MF_00392">
    <property type="entry name" value="LpxB"/>
    <property type="match status" value="1"/>
</dbReference>
<evidence type="ECO:0000256" key="10">
    <source>
        <dbReference type="HAMAP-Rule" id="MF_00392"/>
    </source>
</evidence>
<dbReference type="Gene3D" id="3.40.50.2000">
    <property type="entry name" value="Glycogen Phosphorylase B"/>
    <property type="match status" value="1"/>
</dbReference>
<proteinExistence type="inferred from homology"/>
<evidence type="ECO:0000256" key="2">
    <source>
        <dbReference type="ARBA" id="ARBA00012687"/>
    </source>
</evidence>
<dbReference type="GO" id="GO:0008915">
    <property type="term" value="F:lipid-A-disaccharide synthase activity"/>
    <property type="evidence" value="ECO:0007669"/>
    <property type="project" value="UniProtKB-UniRule"/>
</dbReference>
<dbReference type="RefSeq" id="WP_214172535.1">
    <property type="nucleotide sequence ID" value="NZ_JAHCVJ010000006.1"/>
</dbReference>
<dbReference type="GO" id="GO:0009245">
    <property type="term" value="P:lipid A biosynthetic process"/>
    <property type="evidence" value="ECO:0007669"/>
    <property type="project" value="UniProtKB-UniRule"/>
</dbReference>
<gene>
    <name evidence="10 11" type="primary">lpxB</name>
    <name evidence="11" type="ORF">KI809_14680</name>
</gene>
<protein>
    <recommendedName>
        <fullName evidence="3 10">Lipid-A-disaccharide synthase</fullName>
        <ecNumber evidence="2 10">2.4.1.182</ecNumber>
    </recommendedName>
</protein>
<dbReference type="PANTHER" id="PTHR30372">
    <property type="entry name" value="LIPID-A-DISACCHARIDE SYNTHASE"/>
    <property type="match status" value="1"/>
</dbReference>
<evidence type="ECO:0000256" key="9">
    <source>
        <dbReference type="ARBA" id="ARBA00048975"/>
    </source>
</evidence>
<accession>A0AAW4L3I9</accession>
<evidence type="ECO:0000313" key="11">
    <source>
        <dbReference type="EMBL" id="MBT0665551.1"/>
    </source>
</evidence>
<comment type="similarity">
    <text evidence="10">Belongs to the LpxB family.</text>
</comment>
<organism evidence="11 12">
    <name type="scientific">Geoanaerobacter pelophilus</name>
    <dbReference type="NCBI Taxonomy" id="60036"/>
    <lineage>
        <taxon>Bacteria</taxon>
        <taxon>Pseudomonadati</taxon>
        <taxon>Thermodesulfobacteriota</taxon>
        <taxon>Desulfuromonadia</taxon>
        <taxon>Geobacterales</taxon>
        <taxon>Geobacteraceae</taxon>
        <taxon>Geoanaerobacter</taxon>
    </lineage>
</organism>